<evidence type="ECO:0000313" key="10">
    <source>
        <dbReference type="Ensembl" id="ENSNNAP00000005791.1"/>
    </source>
</evidence>
<evidence type="ECO:0000256" key="3">
    <source>
        <dbReference type="ARBA" id="ARBA00022679"/>
    </source>
</evidence>
<dbReference type="EC" id="2.7.11.1" evidence="1"/>
<dbReference type="SUPFAM" id="SSF48371">
    <property type="entry name" value="ARM repeat"/>
    <property type="match status" value="1"/>
</dbReference>
<dbReference type="SUPFAM" id="SSF56112">
    <property type="entry name" value="Protein kinase-like (PK-like)"/>
    <property type="match status" value="1"/>
</dbReference>
<organism evidence="10 11">
    <name type="scientific">Naja naja</name>
    <name type="common">Indian cobra</name>
    <dbReference type="NCBI Taxonomy" id="35670"/>
    <lineage>
        <taxon>Eukaryota</taxon>
        <taxon>Metazoa</taxon>
        <taxon>Chordata</taxon>
        <taxon>Craniata</taxon>
        <taxon>Vertebrata</taxon>
        <taxon>Euteleostomi</taxon>
        <taxon>Lepidosauria</taxon>
        <taxon>Squamata</taxon>
        <taxon>Bifurcata</taxon>
        <taxon>Unidentata</taxon>
        <taxon>Episquamata</taxon>
        <taxon>Toxicofera</taxon>
        <taxon>Serpentes</taxon>
        <taxon>Colubroidea</taxon>
        <taxon>Elapidae</taxon>
        <taxon>Elapinae</taxon>
        <taxon>Naja</taxon>
    </lineage>
</organism>
<dbReference type="InterPro" id="IPR000719">
    <property type="entry name" value="Prot_kinase_dom"/>
</dbReference>
<dbReference type="InterPro" id="IPR016024">
    <property type="entry name" value="ARM-type_fold"/>
</dbReference>
<reference evidence="10" key="1">
    <citation type="submission" date="2025-08" db="UniProtKB">
        <authorList>
            <consortium name="Ensembl"/>
        </authorList>
    </citation>
    <scope>IDENTIFICATION</scope>
</reference>
<sequence>MLVVESMVKGKDTARKKYMLKKVECIDENQANYALQELMELLKIKHKNICAYKEFFIIWDNKISSLFLCLVMHYSHHEDLFSRIKAKRLRHEKFSKKVIQMFTGQMVDVLVYIHRLNIFHRNLKPSNILSTGEASFMVCDFGSETLMTDEMKWRIRVEEEPDAKCWMAPEAINFSFSDKSDIWSLGSILLDMVACSYSKVKDSTLLLHDIKKEARALEEAVSDMSQRQHLLSSVLLLMLKIDPSERPTAEELVENPYIRECLTEAKSPLIKVKRKLPLGFLDIIQTDRIQTILEFMMSYPEVEEAQEKGIERLNSLLNEGKIGVKVFLHLMDPVIKAMNKHNDSLETLLAGFSLLLGITGRAVAQNLNVLMLADQDNFSCLLNLMRAHPDHEVLLCMICTLFMMMSSNGKARSLSLVASPAGNSSTAQMMEDYGPTATHRSLPPSLFFFPFSEAAAEALRGANIFSDILTTLSSFAHNREICLACCGLIWTLAVNVADVAQSPLKYATELVTIILHVHLYHVEVAEAACSAFWALSLHGCIDEVKYEPYSLLLLEALREHPDSPILVKNVCLALASLLRTSELSGFRFIVTDEKGNGLILLKDCYQIHREDPEVVENMCVLLDEMFKYDEIVMEMVSQSITDMLLEMKDRFTSSLEIVALSEKALSKLQKKGEYFYFKFIYLNKKCFYLLKESPTILKTVPF</sequence>
<evidence type="ECO:0000313" key="11">
    <source>
        <dbReference type="Proteomes" id="UP000694559"/>
    </source>
</evidence>
<dbReference type="InterPro" id="IPR011009">
    <property type="entry name" value="Kinase-like_dom_sf"/>
</dbReference>
<keyword evidence="4" id="KW-0547">Nucleotide-binding</keyword>
<dbReference type="GO" id="GO:0004674">
    <property type="term" value="F:protein serine/threonine kinase activity"/>
    <property type="evidence" value="ECO:0007669"/>
    <property type="project" value="UniProtKB-KW"/>
</dbReference>
<reference evidence="10" key="2">
    <citation type="submission" date="2025-09" db="UniProtKB">
        <authorList>
            <consortium name="Ensembl"/>
        </authorList>
    </citation>
    <scope>IDENTIFICATION</scope>
</reference>
<evidence type="ECO:0000256" key="4">
    <source>
        <dbReference type="ARBA" id="ARBA00022741"/>
    </source>
</evidence>
<keyword evidence="2" id="KW-0723">Serine/threonine-protein kinase</keyword>
<evidence type="ECO:0000259" key="9">
    <source>
        <dbReference type="PROSITE" id="PS50011"/>
    </source>
</evidence>
<keyword evidence="11" id="KW-1185">Reference proteome</keyword>
<feature type="domain" description="Protein kinase" evidence="9">
    <location>
        <begin position="1"/>
        <end position="258"/>
    </location>
</feature>
<evidence type="ECO:0000256" key="8">
    <source>
        <dbReference type="ARBA" id="ARBA00048679"/>
    </source>
</evidence>
<evidence type="ECO:0000256" key="2">
    <source>
        <dbReference type="ARBA" id="ARBA00022527"/>
    </source>
</evidence>
<evidence type="ECO:0000256" key="5">
    <source>
        <dbReference type="ARBA" id="ARBA00022777"/>
    </source>
</evidence>
<dbReference type="Ensembl" id="ENSNNAT00000006052.1">
    <property type="protein sequence ID" value="ENSNNAP00000005791.1"/>
    <property type="gene ID" value="ENSNNAG00000003875.1"/>
</dbReference>
<dbReference type="PANTHER" id="PTHR24363:SF0">
    <property type="entry name" value="SERINE_THREONINE KINASE LIKE DOMAIN CONTAINING 1"/>
    <property type="match status" value="1"/>
</dbReference>
<dbReference type="PANTHER" id="PTHR24363">
    <property type="entry name" value="SERINE/THREONINE PROTEIN KINASE"/>
    <property type="match status" value="1"/>
</dbReference>
<evidence type="ECO:0000256" key="6">
    <source>
        <dbReference type="ARBA" id="ARBA00022840"/>
    </source>
</evidence>
<evidence type="ECO:0000256" key="7">
    <source>
        <dbReference type="ARBA" id="ARBA00047899"/>
    </source>
</evidence>
<keyword evidence="5" id="KW-0418">Kinase</keyword>
<proteinExistence type="predicted"/>
<name>A0A8C6VHX4_NAJNA</name>
<dbReference type="GeneTree" id="ENSGT00390000018038"/>
<dbReference type="OMA" id="MDSTEAM"/>
<evidence type="ECO:0000256" key="1">
    <source>
        <dbReference type="ARBA" id="ARBA00012513"/>
    </source>
</evidence>
<dbReference type="PROSITE" id="PS50011">
    <property type="entry name" value="PROTEIN_KINASE_DOM"/>
    <property type="match status" value="1"/>
</dbReference>
<dbReference type="Gene3D" id="1.10.510.10">
    <property type="entry name" value="Transferase(Phosphotransferase) domain 1"/>
    <property type="match status" value="1"/>
</dbReference>
<comment type="catalytic activity">
    <reaction evidence="8">
        <text>L-seryl-[protein] + ATP = O-phospho-L-seryl-[protein] + ADP + H(+)</text>
        <dbReference type="Rhea" id="RHEA:17989"/>
        <dbReference type="Rhea" id="RHEA-COMP:9863"/>
        <dbReference type="Rhea" id="RHEA-COMP:11604"/>
        <dbReference type="ChEBI" id="CHEBI:15378"/>
        <dbReference type="ChEBI" id="CHEBI:29999"/>
        <dbReference type="ChEBI" id="CHEBI:30616"/>
        <dbReference type="ChEBI" id="CHEBI:83421"/>
        <dbReference type="ChEBI" id="CHEBI:456216"/>
        <dbReference type="EC" id="2.7.11.1"/>
    </reaction>
</comment>
<comment type="catalytic activity">
    <reaction evidence="7">
        <text>L-threonyl-[protein] + ATP = O-phospho-L-threonyl-[protein] + ADP + H(+)</text>
        <dbReference type="Rhea" id="RHEA:46608"/>
        <dbReference type="Rhea" id="RHEA-COMP:11060"/>
        <dbReference type="Rhea" id="RHEA-COMP:11605"/>
        <dbReference type="ChEBI" id="CHEBI:15378"/>
        <dbReference type="ChEBI" id="CHEBI:30013"/>
        <dbReference type="ChEBI" id="CHEBI:30616"/>
        <dbReference type="ChEBI" id="CHEBI:61977"/>
        <dbReference type="ChEBI" id="CHEBI:456216"/>
        <dbReference type="EC" id="2.7.11.1"/>
    </reaction>
</comment>
<accession>A0A8C6VHX4</accession>
<dbReference type="Proteomes" id="UP000694559">
    <property type="component" value="Unplaced"/>
</dbReference>
<dbReference type="Gene3D" id="1.25.10.10">
    <property type="entry name" value="Leucine-rich Repeat Variant"/>
    <property type="match status" value="1"/>
</dbReference>
<dbReference type="GO" id="GO:0005524">
    <property type="term" value="F:ATP binding"/>
    <property type="evidence" value="ECO:0007669"/>
    <property type="project" value="UniProtKB-KW"/>
</dbReference>
<dbReference type="InterPro" id="IPR011989">
    <property type="entry name" value="ARM-like"/>
</dbReference>
<dbReference type="CDD" id="cd00180">
    <property type="entry name" value="PKc"/>
    <property type="match status" value="1"/>
</dbReference>
<keyword evidence="6" id="KW-0067">ATP-binding</keyword>
<dbReference type="Pfam" id="PF00069">
    <property type="entry name" value="Pkinase"/>
    <property type="match status" value="1"/>
</dbReference>
<dbReference type="AlphaFoldDB" id="A0A8C6VHX4"/>
<dbReference type="OrthoDB" id="248923at2759"/>
<gene>
    <name evidence="10" type="primary">STKLD1</name>
</gene>
<protein>
    <recommendedName>
        <fullName evidence="1">non-specific serine/threonine protein kinase</fullName>
        <ecNumber evidence="1">2.7.11.1</ecNumber>
    </recommendedName>
</protein>
<keyword evidence="3" id="KW-0808">Transferase</keyword>